<evidence type="ECO:0000256" key="1">
    <source>
        <dbReference type="ARBA" id="ARBA00022448"/>
    </source>
</evidence>
<evidence type="ECO:0000256" key="2">
    <source>
        <dbReference type="ARBA" id="ARBA00022597"/>
    </source>
</evidence>
<organism evidence="8 9">
    <name type="scientific">Mannheimia haemolytica</name>
    <name type="common">Pasteurella haemolytica</name>
    <dbReference type="NCBI Taxonomy" id="75985"/>
    <lineage>
        <taxon>Bacteria</taxon>
        <taxon>Pseudomonadati</taxon>
        <taxon>Pseudomonadota</taxon>
        <taxon>Gammaproteobacteria</taxon>
        <taxon>Pasteurellales</taxon>
        <taxon>Pasteurellaceae</taxon>
        <taxon>Mannheimia</taxon>
    </lineage>
</organism>
<dbReference type="InterPro" id="IPR001996">
    <property type="entry name" value="PTS_IIB_1"/>
</dbReference>
<evidence type="ECO:0000256" key="5">
    <source>
        <dbReference type="ARBA" id="ARBA00022777"/>
    </source>
</evidence>
<sequence>MSEKSVILEIINALGNKENIKQVEACLTRLRVVLHNNSLLKKSALKKLGAVDVIKVGDTQQIIFGAKAGQYRDEINALIG</sequence>
<evidence type="ECO:0000256" key="3">
    <source>
        <dbReference type="ARBA" id="ARBA00022679"/>
    </source>
</evidence>
<keyword evidence="3" id="KW-0808">Transferase</keyword>
<dbReference type="RefSeq" id="WP_126301556.1">
    <property type="nucleotide sequence ID" value="NZ_LR134495.1"/>
</dbReference>
<name>A0A448T8G5_MANHA</name>
<evidence type="ECO:0000313" key="8">
    <source>
        <dbReference type="EMBL" id="VEI76145.1"/>
    </source>
</evidence>
<dbReference type="PROSITE" id="PS51098">
    <property type="entry name" value="PTS_EIIB_TYPE_1"/>
    <property type="match status" value="1"/>
</dbReference>
<dbReference type="Gene3D" id="3.30.1360.60">
    <property type="entry name" value="Glucose permease domain IIB"/>
    <property type="match status" value="1"/>
</dbReference>
<dbReference type="GO" id="GO:0090563">
    <property type="term" value="F:protein-phosphocysteine-sugar phosphotransferase activity"/>
    <property type="evidence" value="ECO:0007669"/>
    <property type="project" value="TreeGrafter"/>
</dbReference>
<feature type="active site" description="Phosphocysteine intermediate; for EIIB activity" evidence="6">
    <location>
        <position position="26"/>
    </location>
</feature>
<gene>
    <name evidence="8" type="primary">glcB</name>
    <name evidence="8" type="ORF">NCTC10643_00743</name>
</gene>
<dbReference type="PROSITE" id="PS01035">
    <property type="entry name" value="PTS_EIIB_TYPE_1_CYS"/>
    <property type="match status" value="1"/>
</dbReference>
<dbReference type="PANTHER" id="PTHR30009">
    <property type="entry name" value="CYTOCHROME C-TYPE SYNTHESIS PROTEIN AND PTS TRANSMEMBRANE COMPONENT"/>
    <property type="match status" value="1"/>
</dbReference>
<dbReference type="SUPFAM" id="SSF55604">
    <property type="entry name" value="Glucose permease domain IIB"/>
    <property type="match status" value="1"/>
</dbReference>
<keyword evidence="1" id="KW-0813">Transport</keyword>
<dbReference type="Pfam" id="PF00367">
    <property type="entry name" value="PTS_EIIB"/>
    <property type="match status" value="1"/>
</dbReference>
<dbReference type="GO" id="GO:0016301">
    <property type="term" value="F:kinase activity"/>
    <property type="evidence" value="ECO:0007669"/>
    <property type="project" value="UniProtKB-KW"/>
</dbReference>
<feature type="domain" description="PTS EIIB type-1" evidence="7">
    <location>
        <begin position="4"/>
        <end position="80"/>
    </location>
</feature>
<reference evidence="8" key="1">
    <citation type="submission" date="2018-12" db="EMBL/GenBank/DDBJ databases">
        <authorList>
            <consortium name="Pathogen Informatics"/>
        </authorList>
    </citation>
    <scope>NUCLEOTIDE SEQUENCE [LARGE SCALE GENOMIC DNA]</scope>
    <source>
        <strain evidence="8">NCTC10643</strain>
    </source>
</reference>
<dbReference type="GO" id="GO:0009401">
    <property type="term" value="P:phosphoenolpyruvate-dependent sugar phosphotransferase system"/>
    <property type="evidence" value="ECO:0007669"/>
    <property type="project" value="UniProtKB-KW"/>
</dbReference>
<dbReference type="EMBL" id="LR134495">
    <property type="protein sequence ID" value="VEI76145.1"/>
    <property type="molecule type" value="Genomic_DNA"/>
</dbReference>
<keyword evidence="2" id="KW-0762">Sugar transport</keyword>
<accession>A0A448T8G5</accession>
<evidence type="ECO:0000256" key="4">
    <source>
        <dbReference type="ARBA" id="ARBA00022683"/>
    </source>
</evidence>
<dbReference type="InterPro" id="IPR050429">
    <property type="entry name" value="PTS_Glucose_EIICBA"/>
</dbReference>
<dbReference type="InterPro" id="IPR018113">
    <property type="entry name" value="PTrfase_EIIB_Cys"/>
</dbReference>
<protein>
    <submittedName>
        <fullName evidence="8">EIICBA-Glc 2</fullName>
    </submittedName>
</protein>
<evidence type="ECO:0000256" key="6">
    <source>
        <dbReference type="PROSITE-ProRule" id="PRU00421"/>
    </source>
</evidence>
<dbReference type="PANTHER" id="PTHR30009:SF24">
    <property type="entry name" value="PTS SYSTEM, IIBC COMPONENT"/>
    <property type="match status" value="1"/>
</dbReference>
<dbReference type="InterPro" id="IPR036878">
    <property type="entry name" value="Glu_permease_IIB"/>
</dbReference>
<dbReference type="GO" id="GO:0008982">
    <property type="term" value="F:protein-N(PI)-phosphohistidine-sugar phosphotransferase activity"/>
    <property type="evidence" value="ECO:0007669"/>
    <property type="project" value="InterPro"/>
</dbReference>
<evidence type="ECO:0000259" key="7">
    <source>
        <dbReference type="PROSITE" id="PS51098"/>
    </source>
</evidence>
<dbReference type="GO" id="GO:0005886">
    <property type="term" value="C:plasma membrane"/>
    <property type="evidence" value="ECO:0007669"/>
    <property type="project" value="TreeGrafter"/>
</dbReference>
<evidence type="ECO:0000313" key="9">
    <source>
        <dbReference type="Proteomes" id="UP000271188"/>
    </source>
</evidence>
<dbReference type="AlphaFoldDB" id="A0A448T8G5"/>
<dbReference type="Proteomes" id="UP000271188">
    <property type="component" value="Chromosome"/>
</dbReference>
<keyword evidence="4" id="KW-0598">Phosphotransferase system</keyword>
<keyword evidence="5" id="KW-0418">Kinase</keyword>
<proteinExistence type="predicted"/>